<evidence type="ECO:0008006" key="4">
    <source>
        <dbReference type="Google" id="ProtNLM"/>
    </source>
</evidence>
<dbReference type="InParanoid" id="A0A1Z5JNK0"/>
<sequence>MKNTRILYFAASAMLACPKAAVSFLLPRVSSSAPRTMPTKIPNYFPHTKIASPSSSWSLRISVPSTLHSDPFFCLSAILLLSTFGISLERRTVVGKALSAPLATMALALFVANVGIVPFEAPIYSVINKFIVPLAVPMLLFDSDLRRVIRDTGSLLVAFGVGALATVAATLVAFPLVPMLSLGDNNWRVACALAARHIGGAINFVAVAETLQIAGSVVSAAIAADNVVVALYFAMLFALAKETVPLSKSEESIVQVQGDYEYSITDSSNSPSSEMDLPSVAMALSVSASLVTIGGLFTKLLLPKGTSSLPLTSALTVIAATIFPHFFARIRTAGTALGIVFIQMFFAVSGAAGSIRLVFQQAPALFAFSVAQVAAHFGILMGIGRGLLRLDANELYLASNANVGGPTTAAAMAQAKQWKRLVLPALLTGILGYAIATPIALMLGPVLCRLPIIGKF</sequence>
<accession>A0A1Z5JNK0</accession>
<dbReference type="PANTHER" id="PTHR34289:SF8">
    <property type="entry name" value="DUF819 DOMAIN-CONTAINING PROTEIN"/>
    <property type="match status" value="1"/>
</dbReference>
<gene>
    <name evidence="2" type="ORF">FisN_8Lh269</name>
</gene>
<feature type="transmembrane region" description="Helical" evidence="1">
    <location>
        <begin position="335"/>
        <end position="359"/>
    </location>
</feature>
<keyword evidence="1" id="KW-0812">Transmembrane</keyword>
<keyword evidence="3" id="KW-1185">Reference proteome</keyword>
<comment type="caution">
    <text evidence="2">The sequence shown here is derived from an EMBL/GenBank/DDBJ whole genome shotgun (WGS) entry which is preliminary data.</text>
</comment>
<dbReference type="PANTHER" id="PTHR34289">
    <property type="entry name" value="PROTEIN, PUTATIVE (DUF819)-RELATED"/>
    <property type="match status" value="1"/>
</dbReference>
<keyword evidence="1" id="KW-0472">Membrane</keyword>
<dbReference type="InterPro" id="IPR008537">
    <property type="entry name" value="DUF819"/>
</dbReference>
<feature type="transmembrane region" description="Helical" evidence="1">
    <location>
        <begin position="213"/>
        <end position="239"/>
    </location>
</feature>
<feature type="transmembrane region" description="Helical" evidence="1">
    <location>
        <begin position="67"/>
        <end position="86"/>
    </location>
</feature>
<feature type="transmembrane region" description="Helical" evidence="1">
    <location>
        <begin position="98"/>
        <end position="117"/>
    </location>
</feature>
<dbReference type="EMBL" id="BDSP01000092">
    <property type="protein sequence ID" value="GAX15432.1"/>
    <property type="molecule type" value="Genomic_DNA"/>
</dbReference>
<feature type="transmembrane region" description="Helical" evidence="1">
    <location>
        <begin position="365"/>
        <end position="388"/>
    </location>
</feature>
<feature type="transmembrane region" description="Helical" evidence="1">
    <location>
        <begin position="153"/>
        <end position="177"/>
    </location>
</feature>
<feature type="transmembrane region" description="Helical" evidence="1">
    <location>
        <begin position="123"/>
        <end position="141"/>
    </location>
</feature>
<protein>
    <recommendedName>
        <fullName evidence="4">DUF819 domain-containing protein</fullName>
    </recommendedName>
</protein>
<evidence type="ECO:0000313" key="2">
    <source>
        <dbReference type="EMBL" id="GAX15432.1"/>
    </source>
</evidence>
<dbReference type="Pfam" id="PF05684">
    <property type="entry name" value="DUF819"/>
    <property type="match status" value="1"/>
</dbReference>
<evidence type="ECO:0000313" key="3">
    <source>
        <dbReference type="Proteomes" id="UP000198406"/>
    </source>
</evidence>
<dbReference type="OrthoDB" id="45797at2759"/>
<reference evidence="2 3" key="1">
    <citation type="journal article" date="2015" name="Plant Cell">
        <title>Oil accumulation by the oleaginous diatom Fistulifera solaris as revealed by the genome and transcriptome.</title>
        <authorList>
            <person name="Tanaka T."/>
            <person name="Maeda Y."/>
            <person name="Veluchamy A."/>
            <person name="Tanaka M."/>
            <person name="Abida H."/>
            <person name="Marechal E."/>
            <person name="Bowler C."/>
            <person name="Muto M."/>
            <person name="Sunaga Y."/>
            <person name="Tanaka M."/>
            <person name="Yoshino T."/>
            <person name="Taniguchi T."/>
            <person name="Fukuda Y."/>
            <person name="Nemoto M."/>
            <person name="Matsumoto M."/>
            <person name="Wong P.S."/>
            <person name="Aburatani S."/>
            <person name="Fujibuchi W."/>
        </authorList>
    </citation>
    <scope>NUCLEOTIDE SEQUENCE [LARGE SCALE GENOMIC DNA]</scope>
    <source>
        <strain evidence="2 3">JPCC DA0580</strain>
    </source>
</reference>
<feature type="transmembrane region" description="Helical" evidence="1">
    <location>
        <begin position="421"/>
        <end position="441"/>
    </location>
</feature>
<feature type="transmembrane region" description="Helical" evidence="1">
    <location>
        <begin position="308"/>
        <end position="328"/>
    </location>
</feature>
<dbReference type="Proteomes" id="UP000198406">
    <property type="component" value="Unassembled WGS sequence"/>
</dbReference>
<dbReference type="AlphaFoldDB" id="A0A1Z5JNK0"/>
<dbReference type="PROSITE" id="PS51257">
    <property type="entry name" value="PROKAR_LIPOPROTEIN"/>
    <property type="match status" value="1"/>
</dbReference>
<evidence type="ECO:0000256" key="1">
    <source>
        <dbReference type="SAM" id="Phobius"/>
    </source>
</evidence>
<organism evidence="2 3">
    <name type="scientific">Fistulifera solaris</name>
    <name type="common">Oleaginous diatom</name>
    <dbReference type="NCBI Taxonomy" id="1519565"/>
    <lineage>
        <taxon>Eukaryota</taxon>
        <taxon>Sar</taxon>
        <taxon>Stramenopiles</taxon>
        <taxon>Ochrophyta</taxon>
        <taxon>Bacillariophyta</taxon>
        <taxon>Bacillariophyceae</taxon>
        <taxon>Bacillariophycidae</taxon>
        <taxon>Naviculales</taxon>
        <taxon>Naviculaceae</taxon>
        <taxon>Fistulifera</taxon>
    </lineage>
</organism>
<feature type="transmembrane region" description="Helical" evidence="1">
    <location>
        <begin position="280"/>
        <end position="302"/>
    </location>
</feature>
<keyword evidence="1" id="KW-1133">Transmembrane helix</keyword>
<name>A0A1Z5JNK0_FISSO</name>
<proteinExistence type="predicted"/>